<evidence type="ECO:0000256" key="4">
    <source>
        <dbReference type="ARBA" id="ARBA00012670"/>
    </source>
</evidence>
<dbReference type="GO" id="GO:0046373">
    <property type="term" value="P:L-arabinose metabolic process"/>
    <property type="evidence" value="ECO:0007669"/>
    <property type="project" value="InterPro"/>
</dbReference>
<comment type="similarity">
    <text evidence="2">Belongs to the glycosyl hydrolase 51 family.</text>
</comment>
<sequence length="493" mass="54882">MKAKLTVNPHYTVARPDRMLFGSFIEHIGRAVYSGIYEPGHPEADEYGFRKDVAALIKDIGVTGIRYPGGNFVSGYNWEDGIGDRASRPRMTDLAWKSIETNEVGTDEFLSYCRRIGCEPIMAVNLGTGGIKEARAIVEYCNLPGGTKYSDLRRKNGYPEPHGVKYWCLGNEMDGEWQIGHKTAAEYGRLAHETAKTMRLVDPDIKLVACGSSSGVARTFPMWENTVLDECYGQVDYISMHQYFSNACRDTASFIASGCVIDRYINEVISACDYVKAKKRSNKTMMLSFDEYNVWYHSRGEKYERFTVAPPILEDRYNVEDAVCVGGILISLLRHCDRVKIGCLAQLVNVIAPIMTVRGGGVWKQTIYYPFRSFAGLKDSTVLHTLCESDTCSCAKFGEIPALDSVTALRDDGTAVIFAVNRSTDQPLELDLSLEFCGYGKASHTAIYGDPEEGNSPEKPDCVTEMFVSDNPVCDGRARITLKPLSWNVIELS</sequence>
<comment type="subunit">
    <text evidence="3">Homohexamer; trimer of dimers.</text>
</comment>
<protein>
    <recommendedName>
        <fullName evidence="4">non-reducing end alpha-L-arabinofuranosidase</fullName>
        <ecNumber evidence="4">3.2.1.55</ecNumber>
    </recommendedName>
</protein>
<accession>A0AAE3FI99</accession>
<evidence type="ECO:0000256" key="2">
    <source>
        <dbReference type="ARBA" id="ARBA00007186"/>
    </source>
</evidence>
<dbReference type="SMART" id="SM00813">
    <property type="entry name" value="Alpha-L-AF_C"/>
    <property type="match status" value="1"/>
</dbReference>
<dbReference type="InterPro" id="IPR010720">
    <property type="entry name" value="Alpha-L-AF_C"/>
</dbReference>
<dbReference type="InterPro" id="IPR013780">
    <property type="entry name" value="Glyco_hydro_b"/>
</dbReference>
<evidence type="ECO:0000256" key="1">
    <source>
        <dbReference type="ARBA" id="ARBA00001462"/>
    </source>
</evidence>
<dbReference type="GO" id="GO:0000272">
    <property type="term" value="P:polysaccharide catabolic process"/>
    <property type="evidence" value="ECO:0007669"/>
    <property type="project" value="TreeGrafter"/>
</dbReference>
<dbReference type="AlphaFoldDB" id="A0AAE3FI99"/>
<dbReference type="PANTHER" id="PTHR43576:SF3">
    <property type="entry name" value="ALPHA-L-ARABINOFURANOSIDASE C"/>
    <property type="match status" value="1"/>
</dbReference>
<dbReference type="SUPFAM" id="SSF51445">
    <property type="entry name" value="(Trans)glycosidases"/>
    <property type="match status" value="1"/>
</dbReference>
<name>A0AAE3FI99_9BACT</name>
<proteinExistence type="inferred from homology"/>
<evidence type="ECO:0000313" key="9">
    <source>
        <dbReference type="EMBL" id="MCI5756507.1"/>
    </source>
</evidence>
<dbReference type="Pfam" id="PF06964">
    <property type="entry name" value="Alpha-L-AF_C"/>
    <property type="match status" value="1"/>
</dbReference>
<evidence type="ECO:0000259" key="8">
    <source>
        <dbReference type="SMART" id="SM00813"/>
    </source>
</evidence>
<gene>
    <name evidence="9" type="ORF">MR241_09480</name>
</gene>
<evidence type="ECO:0000256" key="3">
    <source>
        <dbReference type="ARBA" id="ARBA00011165"/>
    </source>
</evidence>
<comment type="caution">
    <text evidence="9">The sequence shown here is derived from an EMBL/GenBank/DDBJ whole genome shotgun (WGS) entry which is preliminary data.</text>
</comment>
<dbReference type="EC" id="3.2.1.55" evidence="4"/>
<evidence type="ECO:0000256" key="5">
    <source>
        <dbReference type="ARBA" id="ARBA00022801"/>
    </source>
</evidence>
<feature type="domain" description="Alpha-L-arabinofuranosidase C-terminal" evidence="8">
    <location>
        <begin position="290"/>
        <end position="486"/>
    </location>
</feature>
<comment type="catalytic activity">
    <reaction evidence="1">
        <text>Hydrolysis of terminal non-reducing alpha-L-arabinofuranoside residues in alpha-L-arabinosides.</text>
        <dbReference type="EC" id="3.2.1.55"/>
    </reaction>
</comment>
<dbReference type="InterPro" id="IPR017853">
    <property type="entry name" value="GH"/>
</dbReference>
<evidence type="ECO:0000256" key="6">
    <source>
        <dbReference type="ARBA" id="ARBA00023277"/>
    </source>
</evidence>
<dbReference type="GO" id="GO:0046556">
    <property type="term" value="F:alpha-L-arabinofuranosidase activity"/>
    <property type="evidence" value="ECO:0007669"/>
    <property type="project" value="UniProtKB-EC"/>
</dbReference>
<dbReference type="EMBL" id="JALEMU010000158">
    <property type="protein sequence ID" value="MCI5756507.1"/>
    <property type="molecule type" value="Genomic_DNA"/>
</dbReference>
<dbReference type="PANTHER" id="PTHR43576">
    <property type="entry name" value="ALPHA-L-ARABINOFURANOSIDASE C-RELATED"/>
    <property type="match status" value="1"/>
</dbReference>
<keyword evidence="6" id="KW-0119">Carbohydrate metabolism</keyword>
<evidence type="ECO:0000313" key="10">
    <source>
        <dbReference type="Proteomes" id="UP001139365"/>
    </source>
</evidence>
<keyword evidence="7" id="KW-0326">Glycosidase</keyword>
<keyword evidence="5" id="KW-0378">Hydrolase</keyword>
<dbReference type="Proteomes" id="UP001139365">
    <property type="component" value="Unassembled WGS sequence"/>
</dbReference>
<reference evidence="9 10" key="1">
    <citation type="submission" date="2022-03" db="EMBL/GenBank/DDBJ databases">
        <title>Metagenome-assembled genomes from swine fecal metagenomes.</title>
        <authorList>
            <person name="Holman D.B."/>
            <person name="Kommadath A."/>
        </authorList>
    </citation>
    <scope>NUCLEOTIDE SEQUENCE [LARGE SCALE GENOMIC DNA]</scope>
    <source>
        <strain evidence="9">SUG147</strain>
    </source>
</reference>
<dbReference type="Gene3D" id="2.60.40.1180">
    <property type="entry name" value="Golgi alpha-mannosidase II"/>
    <property type="match status" value="1"/>
</dbReference>
<evidence type="ECO:0000256" key="7">
    <source>
        <dbReference type="ARBA" id="ARBA00023295"/>
    </source>
</evidence>
<organism evidence="9 10">
    <name type="scientific">Candidatus Colimorpha enterica</name>
    <dbReference type="NCBI Taxonomy" id="3083063"/>
    <lineage>
        <taxon>Bacteria</taxon>
        <taxon>Pseudomonadati</taxon>
        <taxon>Bacteroidota</taxon>
        <taxon>Bacteroidia</taxon>
        <taxon>Bacteroidales</taxon>
        <taxon>Candidatus Colimorpha</taxon>
    </lineage>
</organism>
<dbReference type="InterPro" id="IPR055235">
    <property type="entry name" value="ASD1_cat"/>
</dbReference>
<dbReference type="SUPFAM" id="SSF51011">
    <property type="entry name" value="Glycosyl hydrolase domain"/>
    <property type="match status" value="1"/>
</dbReference>
<dbReference type="Pfam" id="PF22848">
    <property type="entry name" value="ASD1_dom"/>
    <property type="match status" value="1"/>
</dbReference>
<dbReference type="Gene3D" id="3.20.20.80">
    <property type="entry name" value="Glycosidases"/>
    <property type="match status" value="1"/>
</dbReference>